<evidence type="ECO:0000313" key="3">
    <source>
        <dbReference type="Proteomes" id="UP000254866"/>
    </source>
</evidence>
<evidence type="ECO:0000313" key="2">
    <source>
        <dbReference type="EMBL" id="RDL41746.1"/>
    </source>
</evidence>
<proteinExistence type="predicted"/>
<feature type="compositionally biased region" description="Polar residues" evidence="1">
    <location>
        <begin position="106"/>
        <end position="125"/>
    </location>
</feature>
<evidence type="ECO:0000256" key="1">
    <source>
        <dbReference type="SAM" id="MobiDB-lite"/>
    </source>
</evidence>
<reference evidence="2 3" key="1">
    <citation type="journal article" date="2018" name="IMA Fungus">
        <title>IMA Genome-F 9: Draft genome sequence of Annulohypoxylon stygium, Aspergillus mulundensis, Berkeleyomyces basicola (syn. Thielaviopsis basicola), Ceratocystis smalleyi, two Cercospora beticola strains, Coleophoma cylindrospora, Fusarium fracticaudum, Phialophora cf. hyalina, and Morchella septimelata.</title>
        <authorList>
            <person name="Wingfield B.D."/>
            <person name="Bills G.F."/>
            <person name="Dong Y."/>
            <person name="Huang W."/>
            <person name="Nel W.J."/>
            <person name="Swalarsk-Parry B.S."/>
            <person name="Vaghefi N."/>
            <person name="Wilken P.M."/>
            <person name="An Z."/>
            <person name="de Beer Z.W."/>
            <person name="De Vos L."/>
            <person name="Chen L."/>
            <person name="Duong T.A."/>
            <person name="Gao Y."/>
            <person name="Hammerbacher A."/>
            <person name="Kikkert J.R."/>
            <person name="Li Y."/>
            <person name="Li H."/>
            <person name="Li K."/>
            <person name="Li Q."/>
            <person name="Liu X."/>
            <person name="Ma X."/>
            <person name="Naidoo K."/>
            <person name="Pethybridge S.J."/>
            <person name="Sun J."/>
            <person name="Steenkamp E.T."/>
            <person name="van der Nest M.A."/>
            <person name="van Wyk S."/>
            <person name="Wingfield M.J."/>
            <person name="Xiong C."/>
            <person name="Yue Q."/>
            <person name="Zhang X."/>
        </authorList>
    </citation>
    <scope>NUCLEOTIDE SEQUENCE [LARGE SCALE GENOMIC DNA]</scope>
    <source>
        <strain evidence="2 3">BP 5553</strain>
    </source>
</reference>
<feature type="compositionally biased region" description="Low complexity" evidence="1">
    <location>
        <begin position="88"/>
        <end position="98"/>
    </location>
</feature>
<accession>A0A370U1U3</accession>
<dbReference type="Proteomes" id="UP000254866">
    <property type="component" value="Unassembled WGS sequence"/>
</dbReference>
<keyword evidence="3" id="KW-1185">Reference proteome</keyword>
<protein>
    <submittedName>
        <fullName evidence="2">Uncharacterized protein</fullName>
    </submittedName>
</protein>
<organism evidence="2 3">
    <name type="scientific">Venustampulla echinocandica</name>
    <dbReference type="NCBI Taxonomy" id="2656787"/>
    <lineage>
        <taxon>Eukaryota</taxon>
        <taxon>Fungi</taxon>
        <taxon>Dikarya</taxon>
        <taxon>Ascomycota</taxon>
        <taxon>Pezizomycotina</taxon>
        <taxon>Leotiomycetes</taxon>
        <taxon>Helotiales</taxon>
        <taxon>Pleuroascaceae</taxon>
        <taxon>Venustampulla</taxon>
    </lineage>
</organism>
<dbReference type="RefSeq" id="XP_031874402.1">
    <property type="nucleotide sequence ID" value="XM_032010348.1"/>
</dbReference>
<dbReference type="GeneID" id="43594574"/>
<feature type="region of interest" description="Disordered" evidence="1">
    <location>
        <begin position="76"/>
        <end position="140"/>
    </location>
</feature>
<sequence>MEWIAMRWELFDGAARWAEKRWKATLQYTRTSYCQVDVSNITVPVGRGAPHPAILPGAAAFVSGGDCPDRRYFAATTTPAMIHPPSPSSSTPDATSTRPRPRRQSPVASLQRAQNGHPSRAQSPLPTAHEEENLNSTYAP</sequence>
<comment type="caution">
    <text evidence="2">The sequence shown here is derived from an EMBL/GenBank/DDBJ whole genome shotgun (WGS) entry which is preliminary data.</text>
</comment>
<dbReference type="AlphaFoldDB" id="A0A370U1U3"/>
<dbReference type="EMBL" id="NPIC01000001">
    <property type="protein sequence ID" value="RDL41746.1"/>
    <property type="molecule type" value="Genomic_DNA"/>
</dbReference>
<gene>
    <name evidence="2" type="ORF">BP5553_01725</name>
</gene>
<name>A0A370U1U3_9HELO</name>